<dbReference type="FunCoup" id="Q9TZL5">
    <property type="interactions" value="226"/>
</dbReference>
<gene>
    <name evidence="1 3" type="primary">fbxc-48</name>
    <name evidence="3" type="ORF">C08G5.2</name>
    <name evidence="1" type="ORF">CELE_C08G5.2</name>
</gene>
<dbReference type="PIR" id="T33483">
    <property type="entry name" value="T33483"/>
</dbReference>
<dbReference type="KEGG" id="cel:CELE_C08G5.2"/>
<dbReference type="RefSeq" id="NP_493800.3">
    <property type="nucleotide sequence ID" value="NM_061399.4"/>
</dbReference>
<dbReference type="Bgee" id="WBGene00015615">
    <property type="expression patterns" value="Expressed in multicellular organism and 2 other cell types or tissues"/>
</dbReference>
<reference evidence="1 2" key="1">
    <citation type="journal article" date="1998" name="Science">
        <title>Genome sequence of the nematode C. elegans: a platform for investigating biology.</title>
        <authorList>
            <consortium name="The C. elegans sequencing consortium"/>
            <person name="Sulson J.E."/>
            <person name="Waterston R."/>
        </authorList>
    </citation>
    <scope>NUCLEOTIDE SEQUENCE [LARGE SCALE GENOMIC DNA]</scope>
    <source>
        <strain evidence="1 2">Bristol N2</strain>
    </source>
</reference>
<dbReference type="WormBase" id="C08G5.2">
    <property type="protein sequence ID" value="CE34671"/>
    <property type="gene ID" value="WBGene00015615"/>
    <property type="gene designation" value="fbxc-48"/>
</dbReference>
<dbReference type="CTD" id="182425"/>
<organism evidence="1 2">
    <name type="scientific">Caenorhabditis elegans</name>
    <dbReference type="NCBI Taxonomy" id="6239"/>
    <lineage>
        <taxon>Eukaryota</taxon>
        <taxon>Metazoa</taxon>
        <taxon>Ecdysozoa</taxon>
        <taxon>Nematoda</taxon>
        <taxon>Chromadorea</taxon>
        <taxon>Rhabditida</taxon>
        <taxon>Rhabditina</taxon>
        <taxon>Rhabditomorpha</taxon>
        <taxon>Rhabditoidea</taxon>
        <taxon>Rhabditidae</taxon>
        <taxon>Peloderinae</taxon>
        <taxon>Caenorhabditis</taxon>
    </lineage>
</organism>
<proteinExistence type="predicted"/>
<dbReference type="HOGENOM" id="CLU_1604218_0_0_1"/>
<dbReference type="EMBL" id="BX284602">
    <property type="protein sequence ID" value="CCD63744.1"/>
    <property type="molecule type" value="Genomic_DNA"/>
</dbReference>
<accession>Q9TZL5</accession>
<dbReference type="GeneID" id="182425"/>
<dbReference type="PhylomeDB" id="Q9TZL5"/>
<evidence type="ECO:0000313" key="3">
    <source>
        <dbReference type="WormBase" id="C08G5.2"/>
    </source>
</evidence>
<dbReference type="PaxDb" id="6239-C08G5.2"/>
<dbReference type="PANTHER" id="PTHR31379">
    <property type="entry name" value="F-BOX C PROTEIN-RELATED-RELATED"/>
    <property type="match status" value="1"/>
</dbReference>
<dbReference type="AGR" id="WB:WBGene00015615"/>
<protein>
    <submittedName>
        <fullName evidence="1">F-box C protein</fullName>
    </submittedName>
</protein>
<evidence type="ECO:0000313" key="2">
    <source>
        <dbReference type="Proteomes" id="UP000001940"/>
    </source>
</evidence>
<dbReference type="UCSC" id="C08G5.2">
    <property type="organism name" value="c. elegans"/>
</dbReference>
<dbReference type="InterPro" id="IPR021942">
    <property type="entry name" value="DUF3557"/>
</dbReference>
<evidence type="ECO:0000313" key="1">
    <source>
        <dbReference type="EMBL" id="CCD63744.1"/>
    </source>
</evidence>
<sequence>MDPKSMTYPALACVLKNLSANTRFDLISICPSLEKVEKAQTMIIKDLDLNLNTITVDGVEYQLGAENNLNGTPKVLATRQLEGRRPPMNVDWLTIPNDNRIIDLPPSFEQFKIRMLSDWSPNNPLLDRFIHPSSLPLAVVTISGDVFTLDLIDHINQQEILKTSVC</sequence>
<keyword evidence="2" id="KW-1185">Reference proteome</keyword>
<dbReference type="InParanoid" id="Q9TZL5"/>
<dbReference type="PANTHER" id="PTHR31379:SF1">
    <property type="entry name" value="F-BOX C PROTEIN-RELATED"/>
    <property type="match status" value="1"/>
</dbReference>
<dbReference type="AlphaFoldDB" id="Q9TZL5"/>
<dbReference type="Proteomes" id="UP000001940">
    <property type="component" value="Chromosome II"/>
</dbReference>
<name>Q9TZL5_CAEEL</name>
<dbReference type="STRING" id="6239.C08G5.2.1"/>